<comment type="caution">
    <text evidence="1">The sequence shown here is derived from an EMBL/GenBank/DDBJ whole genome shotgun (WGS) entry which is preliminary data.</text>
</comment>
<accession>A0A392RID3</accession>
<dbReference type="AlphaFoldDB" id="A0A392RID3"/>
<sequence length="83" mass="9657">MFKHIQPMQYSLKGLIFSKGAQYPNEKYAQFIFTEALFTLMDLSIGVSWQVSTYSLHRLRCIILLQERNPEENGWETGADRGI</sequence>
<evidence type="ECO:0000313" key="2">
    <source>
        <dbReference type="Proteomes" id="UP000265520"/>
    </source>
</evidence>
<proteinExistence type="predicted"/>
<dbReference type="EMBL" id="LXQA010224799">
    <property type="protein sequence ID" value="MCI35576.1"/>
    <property type="molecule type" value="Genomic_DNA"/>
</dbReference>
<organism evidence="1 2">
    <name type="scientific">Trifolium medium</name>
    <dbReference type="NCBI Taxonomy" id="97028"/>
    <lineage>
        <taxon>Eukaryota</taxon>
        <taxon>Viridiplantae</taxon>
        <taxon>Streptophyta</taxon>
        <taxon>Embryophyta</taxon>
        <taxon>Tracheophyta</taxon>
        <taxon>Spermatophyta</taxon>
        <taxon>Magnoliopsida</taxon>
        <taxon>eudicotyledons</taxon>
        <taxon>Gunneridae</taxon>
        <taxon>Pentapetalae</taxon>
        <taxon>rosids</taxon>
        <taxon>fabids</taxon>
        <taxon>Fabales</taxon>
        <taxon>Fabaceae</taxon>
        <taxon>Papilionoideae</taxon>
        <taxon>50 kb inversion clade</taxon>
        <taxon>NPAAA clade</taxon>
        <taxon>Hologalegina</taxon>
        <taxon>IRL clade</taxon>
        <taxon>Trifolieae</taxon>
        <taxon>Trifolium</taxon>
    </lineage>
</organism>
<protein>
    <submittedName>
        <fullName evidence="1">Uncharacterized protein</fullName>
    </submittedName>
</protein>
<name>A0A392RID3_9FABA</name>
<keyword evidence="2" id="KW-1185">Reference proteome</keyword>
<reference evidence="1 2" key="1">
    <citation type="journal article" date="2018" name="Front. Plant Sci.">
        <title>Red Clover (Trifolium pratense) and Zigzag Clover (T. medium) - A Picture of Genomic Similarities and Differences.</title>
        <authorList>
            <person name="Dluhosova J."/>
            <person name="Istvanek J."/>
            <person name="Nedelnik J."/>
            <person name="Repkova J."/>
        </authorList>
    </citation>
    <scope>NUCLEOTIDE SEQUENCE [LARGE SCALE GENOMIC DNA]</scope>
    <source>
        <strain evidence="2">cv. 10/8</strain>
        <tissue evidence="1">Leaf</tissue>
    </source>
</reference>
<evidence type="ECO:0000313" key="1">
    <source>
        <dbReference type="EMBL" id="MCI35576.1"/>
    </source>
</evidence>
<dbReference type="Proteomes" id="UP000265520">
    <property type="component" value="Unassembled WGS sequence"/>
</dbReference>